<dbReference type="Gene3D" id="3.30.63.10">
    <property type="entry name" value="Guanylate Kinase phosphate binding domain"/>
    <property type="match status" value="1"/>
</dbReference>
<dbReference type="InterPro" id="IPR001478">
    <property type="entry name" value="PDZ"/>
</dbReference>
<evidence type="ECO:0000256" key="3">
    <source>
        <dbReference type="ARBA" id="ARBA00023136"/>
    </source>
</evidence>
<dbReference type="InterPro" id="IPR001202">
    <property type="entry name" value="WW_dom"/>
</dbReference>
<keyword evidence="3" id="KW-0472">Membrane</keyword>
<dbReference type="InterPro" id="IPR008144">
    <property type="entry name" value="Guanylate_kin-like_dom"/>
</dbReference>
<evidence type="ECO:0000313" key="8">
    <source>
        <dbReference type="WBParaSite" id="TASK_0000109501-mRNA-1"/>
    </source>
</evidence>
<dbReference type="InterPro" id="IPR036020">
    <property type="entry name" value="WW_dom_sf"/>
</dbReference>
<feature type="region of interest" description="Disordered" evidence="4">
    <location>
        <begin position="43"/>
        <end position="73"/>
    </location>
</feature>
<evidence type="ECO:0000256" key="2">
    <source>
        <dbReference type="ARBA" id="ARBA00022737"/>
    </source>
</evidence>
<evidence type="ECO:0000259" key="6">
    <source>
        <dbReference type="PROSITE" id="PS50052"/>
    </source>
</evidence>
<dbReference type="PROSITE" id="PS01159">
    <property type="entry name" value="WW_DOMAIN_1"/>
    <property type="match status" value="1"/>
</dbReference>
<dbReference type="InterPro" id="IPR008145">
    <property type="entry name" value="GK/Ca_channel_bsu"/>
</dbReference>
<dbReference type="SUPFAM" id="SSF50156">
    <property type="entry name" value="PDZ domain-like"/>
    <property type="match status" value="5"/>
</dbReference>
<feature type="compositionally biased region" description="Low complexity" evidence="4">
    <location>
        <begin position="961"/>
        <end position="971"/>
    </location>
</feature>
<dbReference type="Pfam" id="PF00625">
    <property type="entry name" value="Guanylate_kin"/>
    <property type="match status" value="1"/>
</dbReference>
<feature type="region of interest" description="Disordered" evidence="4">
    <location>
        <begin position="261"/>
        <end position="294"/>
    </location>
</feature>
<dbReference type="SMART" id="SM00456">
    <property type="entry name" value="WW"/>
    <property type="match status" value="1"/>
</dbReference>
<dbReference type="InterPro" id="IPR036034">
    <property type="entry name" value="PDZ_sf"/>
</dbReference>
<protein>
    <submittedName>
        <fullName evidence="8">Membrane associated guanylate kinase, WW and PDZ domain containing 2</fullName>
    </submittedName>
</protein>
<dbReference type="SUPFAM" id="SSF51045">
    <property type="entry name" value="WW domain"/>
    <property type="match status" value="1"/>
</dbReference>
<organism evidence="8">
    <name type="scientific">Taenia asiatica</name>
    <name type="common">Asian tapeworm</name>
    <dbReference type="NCBI Taxonomy" id="60517"/>
    <lineage>
        <taxon>Eukaryota</taxon>
        <taxon>Metazoa</taxon>
        <taxon>Spiralia</taxon>
        <taxon>Lophotrochozoa</taxon>
        <taxon>Platyhelminthes</taxon>
        <taxon>Cestoda</taxon>
        <taxon>Eucestoda</taxon>
        <taxon>Cyclophyllidea</taxon>
        <taxon>Taeniidae</taxon>
        <taxon>Taenia</taxon>
    </lineage>
</organism>
<feature type="compositionally biased region" description="Basic and acidic residues" evidence="4">
    <location>
        <begin position="923"/>
        <end position="937"/>
    </location>
</feature>
<keyword evidence="2" id="KW-0677">Repeat</keyword>
<dbReference type="PROSITE" id="PS50020">
    <property type="entry name" value="WW_DOMAIN_2"/>
    <property type="match status" value="1"/>
</dbReference>
<accession>A0A158R6Y3</accession>
<dbReference type="SMART" id="SM00228">
    <property type="entry name" value="PDZ"/>
    <property type="match status" value="5"/>
</dbReference>
<feature type="compositionally biased region" description="Polar residues" evidence="4">
    <location>
        <begin position="1023"/>
        <end position="1043"/>
    </location>
</feature>
<dbReference type="CDD" id="cd00201">
    <property type="entry name" value="WW"/>
    <property type="match status" value="1"/>
</dbReference>
<feature type="domain" description="PDZ" evidence="7">
    <location>
        <begin position="1144"/>
        <end position="1187"/>
    </location>
</feature>
<feature type="compositionally biased region" description="Basic and acidic residues" evidence="4">
    <location>
        <begin position="326"/>
        <end position="340"/>
    </location>
</feature>
<feature type="region of interest" description="Disordered" evidence="4">
    <location>
        <begin position="891"/>
        <end position="974"/>
    </location>
</feature>
<dbReference type="CDD" id="cd06735">
    <property type="entry name" value="PDZ5_MAGI-1_3-like"/>
    <property type="match status" value="1"/>
</dbReference>
<feature type="domain" description="PDZ" evidence="7">
    <location>
        <begin position="438"/>
        <end position="521"/>
    </location>
</feature>
<comment type="subcellular location">
    <subcellularLocation>
        <location evidence="1">Membrane</location>
        <topology evidence="1">Peripheral membrane protein</topology>
    </subcellularLocation>
</comment>
<dbReference type="PANTHER" id="PTHR10316">
    <property type="entry name" value="MEMBRANE ASSOCIATED GUANYLATE KINASE-RELATED"/>
    <property type="match status" value="1"/>
</dbReference>
<feature type="domain" description="PDZ" evidence="7">
    <location>
        <begin position="182"/>
        <end position="254"/>
    </location>
</feature>
<dbReference type="GO" id="GO:0005737">
    <property type="term" value="C:cytoplasm"/>
    <property type="evidence" value="ECO:0007669"/>
    <property type="project" value="TreeGrafter"/>
</dbReference>
<dbReference type="InterPro" id="IPR041489">
    <property type="entry name" value="PDZ_6"/>
</dbReference>
<dbReference type="PROSITE" id="PS00856">
    <property type="entry name" value="GUANYLATE_KINASE_1"/>
    <property type="match status" value="1"/>
</dbReference>
<dbReference type="GO" id="GO:0016020">
    <property type="term" value="C:membrane"/>
    <property type="evidence" value="ECO:0007669"/>
    <property type="project" value="UniProtKB-SubCell"/>
</dbReference>
<reference evidence="8" key="1">
    <citation type="submission" date="2016-04" db="UniProtKB">
        <authorList>
            <consortium name="WormBaseParasite"/>
        </authorList>
    </citation>
    <scope>IDENTIFICATION</scope>
</reference>
<evidence type="ECO:0000259" key="5">
    <source>
        <dbReference type="PROSITE" id="PS50020"/>
    </source>
</evidence>
<dbReference type="WBParaSite" id="TASK_0000109501-mRNA-1">
    <property type="protein sequence ID" value="TASK_0000109501-mRNA-1"/>
    <property type="gene ID" value="TASK_0000109501"/>
</dbReference>
<dbReference type="STRING" id="60517.A0A158R6Y3"/>
<feature type="domain" description="Guanylate kinase-like" evidence="6">
    <location>
        <begin position="808"/>
        <end position="911"/>
    </location>
</feature>
<feature type="compositionally biased region" description="Polar residues" evidence="4">
    <location>
        <begin position="938"/>
        <end position="950"/>
    </location>
</feature>
<dbReference type="PROSITE" id="PS50106">
    <property type="entry name" value="PDZ"/>
    <property type="match status" value="5"/>
</dbReference>
<dbReference type="Gene3D" id="2.30.42.10">
    <property type="match status" value="6"/>
</dbReference>
<evidence type="ECO:0000259" key="7">
    <source>
        <dbReference type="PROSITE" id="PS50106"/>
    </source>
</evidence>
<dbReference type="Pfam" id="PF00595">
    <property type="entry name" value="PDZ"/>
    <property type="match status" value="4"/>
</dbReference>
<dbReference type="PROSITE" id="PS50052">
    <property type="entry name" value="GUANYLATE_KINASE_2"/>
    <property type="match status" value="1"/>
</dbReference>
<dbReference type="Pfam" id="PF17820">
    <property type="entry name" value="PDZ_6"/>
    <property type="match status" value="1"/>
</dbReference>
<feature type="domain" description="WW" evidence="5">
    <location>
        <begin position="977"/>
        <end position="1010"/>
    </location>
</feature>
<evidence type="ECO:0000256" key="4">
    <source>
        <dbReference type="SAM" id="MobiDB-lite"/>
    </source>
</evidence>
<dbReference type="GO" id="GO:0007165">
    <property type="term" value="P:signal transduction"/>
    <property type="evidence" value="ECO:0007669"/>
    <property type="project" value="TreeGrafter"/>
</dbReference>
<feature type="region of interest" description="Disordered" evidence="4">
    <location>
        <begin position="318"/>
        <end position="340"/>
    </location>
</feature>
<name>A0A158R6Y3_TAEAS</name>
<dbReference type="Gene3D" id="2.20.70.10">
    <property type="match status" value="1"/>
</dbReference>
<feature type="compositionally biased region" description="Low complexity" evidence="4">
    <location>
        <begin position="271"/>
        <end position="286"/>
    </location>
</feature>
<feature type="domain" description="PDZ" evidence="7">
    <location>
        <begin position="304"/>
        <end position="401"/>
    </location>
</feature>
<sequence length="1380" mass="147939">LLSLFHVSTLPDGADINAVSPTSALYSTFHPADYNMIQSMTTSTSASTRYRSRTPGPGEESRRGMGAGTGAGLGSSSDCIYSLGESVNGLELYRCPSPPLNTTTTGANSGLGGNGGGAGAGAAVWTTGLKRYGGTDFDAYCLQQGLSRSNPFGSGQLLHLNSEYETLPRRTTVAPQIYGEFFVNLRHEANGFGFKLLGGSEEGTQVTIGQLAPGGAAERSTHMRAGDRLVSVNGTRVLGGSHAKALALLERAAEAHGEVTLGLWRPPPSLPASASTSTSGSRSTESSKTRCWPSNVAAPAGLRSVLLQRAPGEEGFGFVLANAPSKPDKSRRDGQVDTRSGDHFISRVVAGSASDRSRLLHVGDRLLSVNGVNVASLPREEVIRLVKASGPQLALTVLPCNVPITPSYEQMQFYNSQLYHHQQQQLHQQQRERAVFFHVTLFRSSRGFGFSIRGGHEFNQMPLTVLRVAEGGPAHLDGRLKVGDELLQINGFMTAGMSHRRAVEIIQAGGNMIRLGVRRSLLSSGEVKNLAAPSQLSPSPLSFASFGLLPPTLSPGPMAPQPLPVPPPPPPNLRTPQFFTPIPVHKSSIGSRPLLSSVKSPQRQRSLITYQSLPRLWQKHHDGTGTHSSSHHDLEAWASGDRGCYGTQLEAMPLISACVPEENQVKVISRLDQSASWDSNIYEVLLSAASSEKSVPFPIDGGSDSGLFCTVGGTINPAQLIYHPIISSSTSPKRMPSILRPGDVILEIGEYQLSGFTRLDAVRLCETLFHANSSGDRPRILLKLISPSALPTGSAQLHCFLSAQFQIGTPEFLLQEVTRNNIYQRVVPCRCFSKYGNVYRCLELYRSRDVFPILSTTREPRPEERDGVDYQFLGVERFLALEKSGQLLESGMYKGTDQSPNGFDTCNHYGTPRPDANATALHVEARTKDGGDGDHSASESNGERSATSPELTCAAEGSLGQQQQQQQQQQQRDLSSIALPNGWEVIDHPEYGLFYVDHIHQKTQYEPPTEADFEEAARFHAAKSSTSSITYTDNISNNGSNGKNHQKHQTSSSDTSDKSTDDAAQVRGPLITAVLVKGSKGFGFTIIGGSSPGQPGFLQVRGVSNHLSCIRFTPSSPRSSSLNPATPRVVFVLDGSIIRLHSQVKNVIPGGPAAQEGTLAVGNVLVSANGINVLGFSHDQIVTLFQSIPVGGTVTLTVSQGYSFVGAGAKKSQHQLTTVRSKPTVVERSVPFAPPDLCIRRLNTSPTISQLSGETEEEATSTAVSRSGAGAGAVVTAPVAVTKQTNGFGFTLADQVGGQRVKEVLEPTGLRVGDVILEVNGKWVKEASHLEVVQLLKTCPIGKTTNFLIQRGICHSPSYIFSNHFFLPLTLFGWDGNTES</sequence>
<dbReference type="InterPro" id="IPR020590">
    <property type="entry name" value="Guanylate_kinase_CS"/>
</dbReference>
<dbReference type="InterPro" id="IPR027417">
    <property type="entry name" value="P-loop_NTPase"/>
</dbReference>
<evidence type="ECO:0000256" key="1">
    <source>
        <dbReference type="ARBA" id="ARBA00004170"/>
    </source>
</evidence>
<dbReference type="SUPFAM" id="SSF52540">
    <property type="entry name" value="P-loop containing nucleoside triphosphate hydrolases"/>
    <property type="match status" value="1"/>
</dbReference>
<dbReference type="PANTHER" id="PTHR10316:SF40">
    <property type="entry name" value="LD27118P"/>
    <property type="match status" value="1"/>
</dbReference>
<feature type="region of interest" description="Disordered" evidence="4">
    <location>
        <begin position="1022"/>
        <end position="1063"/>
    </location>
</feature>
<feature type="domain" description="PDZ" evidence="7">
    <location>
        <begin position="1278"/>
        <end position="1337"/>
    </location>
</feature>
<proteinExistence type="predicted"/>